<dbReference type="eggNOG" id="ENOG5032WK7">
    <property type="taxonomic scope" value="Bacteria"/>
</dbReference>
<reference evidence="2 3" key="1">
    <citation type="journal article" date="2011" name="J. Bacteriol.">
        <title>Genome sequence of Chthoniobacter flavus Ellin428, an aerobic heterotrophic soil bacterium.</title>
        <authorList>
            <person name="Kant R."/>
            <person name="van Passel M.W."/>
            <person name="Palva A."/>
            <person name="Lucas S."/>
            <person name="Lapidus A."/>
            <person name="Glavina Del Rio T."/>
            <person name="Dalin E."/>
            <person name="Tice H."/>
            <person name="Bruce D."/>
            <person name="Goodwin L."/>
            <person name="Pitluck S."/>
            <person name="Larimer F.W."/>
            <person name="Land M.L."/>
            <person name="Hauser L."/>
            <person name="Sangwan P."/>
            <person name="de Vos W.M."/>
            <person name="Janssen P.H."/>
            <person name="Smidt H."/>
        </authorList>
    </citation>
    <scope>NUCLEOTIDE SEQUENCE [LARGE SCALE GENOMIC DNA]</scope>
    <source>
        <strain evidence="2 3">Ellin428</strain>
    </source>
</reference>
<dbReference type="AlphaFoldDB" id="B4D771"/>
<protein>
    <recommendedName>
        <fullName evidence="4">Lipoprotein</fullName>
    </recommendedName>
</protein>
<dbReference type="STRING" id="497964.CfE428DRAFT_4761"/>
<evidence type="ECO:0000313" key="2">
    <source>
        <dbReference type="EMBL" id="EDY17722.1"/>
    </source>
</evidence>
<feature type="signal peptide" evidence="1">
    <location>
        <begin position="1"/>
        <end position="24"/>
    </location>
</feature>
<keyword evidence="1" id="KW-0732">Signal</keyword>
<evidence type="ECO:0008006" key="4">
    <source>
        <dbReference type="Google" id="ProtNLM"/>
    </source>
</evidence>
<dbReference type="EMBL" id="ABVL01000017">
    <property type="protein sequence ID" value="EDY17722.1"/>
    <property type="molecule type" value="Genomic_DNA"/>
</dbReference>
<accession>B4D771</accession>
<evidence type="ECO:0000256" key="1">
    <source>
        <dbReference type="SAM" id="SignalP"/>
    </source>
</evidence>
<feature type="chain" id="PRO_5002800531" description="Lipoprotein" evidence="1">
    <location>
        <begin position="25"/>
        <end position="173"/>
    </location>
</feature>
<dbReference type="Proteomes" id="UP000005824">
    <property type="component" value="Unassembled WGS sequence"/>
</dbReference>
<sequence length="173" mass="18152">MSAARLLFFLTTMMLAGLGTWAVAADADAAREVVHRETLGGLRLDQPVSEVIKLLGKPEKETKLTLQAADGNYVQTWKYPSKGIELGISAGGKPGGRKTVASITAGAPCKLATGRGIKIGSLAAAAKKTYAAWIDPESSISPDTFVVASIYDGIIFQAEHGKVTRIFFGAAAE</sequence>
<dbReference type="InParanoid" id="B4D771"/>
<proteinExistence type="predicted"/>
<gene>
    <name evidence="2" type="ORF">CfE428DRAFT_4761</name>
</gene>
<name>B4D771_9BACT</name>
<evidence type="ECO:0000313" key="3">
    <source>
        <dbReference type="Proteomes" id="UP000005824"/>
    </source>
</evidence>
<organism evidence="2 3">
    <name type="scientific">Chthoniobacter flavus Ellin428</name>
    <dbReference type="NCBI Taxonomy" id="497964"/>
    <lineage>
        <taxon>Bacteria</taxon>
        <taxon>Pseudomonadati</taxon>
        <taxon>Verrucomicrobiota</taxon>
        <taxon>Spartobacteria</taxon>
        <taxon>Chthoniobacterales</taxon>
        <taxon>Chthoniobacteraceae</taxon>
        <taxon>Chthoniobacter</taxon>
    </lineage>
</organism>
<comment type="caution">
    <text evidence="2">The sequence shown here is derived from an EMBL/GenBank/DDBJ whole genome shotgun (WGS) entry which is preliminary data.</text>
</comment>
<dbReference type="RefSeq" id="WP_006982082.1">
    <property type="nucleotide sequence ID" value="NZ_ABVL01000017.1"/>
</dbReference>
<keyword evidence="3" id="KW-1185">Reference proteome</keyword>